<dbReference type="RefSeq" id="XP_024739074.1">
    <property type="nucleotide sequence ID" value="XM_024872205.1"/>
</dbReference>
<organism evidence="2 3">
    <name type="scientific">Hyaloscypha bicolor E</name>
    <dbReference type="NCBI Taxonomy" id="1095630"/>
    <lineage>
        <taxon>Eukaryota</taxon>
        <taxon>Fungi</taxon>
        <taxon>Dikarya</taxon>
        <taxon>Ascomycota</taxon>
        <taxon>Pezizomycotina</taxon>
        <taxon>Leotiomycetes</taxon>
        <taxon>Helotiales</taxon>
        <taxon>Hyaloscyphaceae</taxon>
        <taxon>Hyaloscypha</taxon>
        <taxon>Hyaloscypha bicolor</taxon>
    </lineage>
</organism>
<sequence length="288" mass="32667">MAVPREPLHCSWPLKFFETRPNSDRALENQPYIDWVKECVSDSWGAGDDSHDEDDSEWTSDEDGESEWSKASELSSGAEDHTAEEPSLDLEDSESVVCYDQKSTVRLFKEGEGEELLPYRDQVDVVAGFCEMDGTNPDNTRRDNPVEGSVVLLGESGKAEKAHSKYGQYRCYRGPMTSQQLKSELSRKRFCNSSERNNRRDFDVERRLIFITHLDASTVETLAATASRSQAFAFKNLFYKHLAGRASIGVAIHLRGLMTYNLELHIPFYVLKGGFRPVQDPRKGHDGW</sequence>
<accession>A0A2J6TGN2</accession>
<dbReference type="OrthoDB" id="10618395at2759"/>
<dbReference type="Proteomes" id="UP000235371">
    <property type="component" value="Unassembled WGS sequence"/>
</dbReference>
<evidence type="ECO:0000313" key="3">
    <source>
        <dbReference type="Proteomes" id="UP000235371"/>
    </source>
</evidence>
<proteinExistence type="predicted"/>
<keyword evidence="3" id="KW-1185">Reference proteome</keyword>
<evidence type="ECO:0000256" key="1">
    <source>
        <dbReference type="SAM" id="MobiDB-lite"/>
    </source>
</evidence>
<dbReference type="GeneID" id="36580286"/>
<feature type="compositionally biased region" description="Acidic residues" evidence="1">
    <location>
        <begin position="50"/>
        <end position="66"/>
    </location>
</feature>
<dbReference type="InParanoid" id="A0A2J6TGN2"/>
<reference evidence="2 3" key="1">
    <citation type="submission" date="2016-04" db="EMBL/GenBank/DDBJ databases">
        <title>A degradative enzymes factory behind the ericoid mycorrhizal symbiosis.</title>
        <authorList>
            <consortium name="DOE Joint Genome Institute"/>
            <person name="Martino E."/>
            <person name="Morin E."/>
            <person name="Grelet G."/>
            <person name="Kuo A."/>
            <person name="Kohler A."/>
            <person name="Daghino S."/>
            <person name="Barry K."/>
            <person name="Choi C."/>
            <person name="Cichocki N."/>
            <person name="Clum A."/>
            <person name="Copeland A."/>
            <person name="Hainaut M."/>
            <person name="Haridas S."/>
            <person name="Labutti K."/>
            <person name="Lindquist E."/>
            <person name="Lipzen A."/>
            <person name="Khouja H.-R."/>
            <person name="Murat C."/>
            <person name="Ohm R."/>
            <person name="Olson A."/>
            <person name="Spatafora J."/>
            <person name="Veneault-Fourrey C."/>
            <person name="Henrissat B."/>
            <person name="Grigoriev I."/>
            <person name="Martin F."/>
            <person name="Perotto S."/>
        </authorList>
    </citation>
    <scope>NUCLEOTIDE SEQUENCE [LARGE SCALE GENOMIC DNA]</scope>
    <source>
        <strain evidence="2 3">E</strain>
    </source>
</reference>
<gene>
    <name evidence="2" type="ORF">K444DRAFT_363253</name>
</gene>
<evidence type="ECO:0000313" key="2">
    <source>
        <dbReference type="EMBL" id="PMD62170.1"/>
    </source>
</evidence>
<protein>
    <submittedName>
        <fullName evidence="2">Uncharacterized protein</fullName>
    </submittedName>
</protein>
<feature type="region of interest" description="Disordered" evidence="1">
    <location>
        <begin position="43"/>
        <end position="94"/>
    </location>
</feature>
<name>A0A2J6TGN2_9HELO</name>
<dbReference type="AlphaFoldDB" id="A0A2J6TGN2"/>
<dbReference type="EMBL" id="KZ613785">
    <property type="protein sequence ID" value="PMD62170.1"/>
    <property type="molecule type" value="Genomic_DNA"/>
</dbReference>